<evidence type="ECO:0000313" key="8">
    <source>
        <dbReference type="Proteomes" id="UP000317422"/>
    </source>
</evidence>
<protein>
    <submittedName>
        <fullName evidence="7">Sugar phosphate permease</fullName>
    </submittedName>
</protein>
<comment type="caution">
    <text evidence="7">The sequence shown here is derived from an EMBL/GenBank/DDBJ whole genome shotgun (WGS) entry which is preliminary data.</text>
</comment>
<evidence type="ECO:0000256" key="4">
    <source>
        <dbReference type="ARBA" id="ARBA00023136"/>
    </source>
</evidence>
<feature type="transmembrane region" description="Helical" evidence="5">
    <location>
        <begin position="235"/>
        <end position="255"/>
    </location>
</feature>
<dbReference type="AlphaFoldDB" id="A0A543N9G2"/>
<sequence>MALRTRTARAVEAQPGSARAWSIVGMLVLLMALNYADKLAFGLAANPIIAEFGLSDAEYGLANSAFHLPFLLSTLLVGFVANRIRTTGILVLIALLWGVAQVSMALATGLALVLFARVLLGASEGPTYPLVNHTAFTWLHDSDRSLASSLLSAGGALGVLLGAPVLTWLIFDHGWRTAFVVSGLISVAWCLVWLAVGREGPVKHAGYDPNSRAPSDDALEDARVPYWRVVTSPTFVAVALGAFAANWMISVGLAYGPLYLQNVLDMSPEGTSNFLVVQQVFTVVVVYAALGYLIKRMLTRGVPGRLARGVFGGACLVAAGLATVAFVLVPALPIKLGFNIVNSVALIAFPVGGTICGQITPPRQRAGVLGTYAALYGSAGVVAPAVTGWLAESMGQTPGLNAAFLLMGGLIAVVGALVLVAARPERDALRLAQYRRP</sequence>
<evidence type="ECO:0000256" key="3">
    <source>
        <dbReference type="ARBA" id="ARBA00022989"/>
    </source>
</evidence>
<keyword evidence="2 5" id="KW-0812">Transmembrane</keyword>
<keyword evidence="8" id="KW-1185">Reference proteome</keyword>
<dbReference type="Gene3D" id="1.20.1250.20">
    <property type="entry name" value="MFS general substrate transporter like domains"/>
    <property type="match status" value="2"/>
</dbReference>
<dbReference type="GO" id="GO:0022857">
    <property type="term" value="F:transmembrane transporter activity"/>
    <property type="evidence" value="ECO:0007669"/>
    <property type="project" value="InterPro"/>
</dbReference>
<dbReference type="EMBL" id="VFQC01000002">
    <property type="protein sequence ID" value="TQN28475.1"/>
    <property type="molecule type" value="Genomic_DNA"/>
</dbReference>
<reference evidence="7 8" key="1">
    <citation type="submission" date="2019-06" db="EMBL/GenBank/DDBJ databases">
        <title>Sequencing the genomes of 1000 actinobacteria strains.</title>
        <authorList>
            <person name="Klenk H.-P."/>
        </authorList>
    </citation>
    <scope>NUCLEOTIDE SEQUENCE [LARGE SCALE GENOMIC DNA]</scope>
    <source>
        <strain evidence="7 8">DSM 45015</strain>
    </source>
</reference>
<dbReference type="PANTHER" id="PTHR11662">
    <property type="entry name" value="SOLUTE CARRIER FAMILY 17"/>
    <property type="match status" value="1"/>
</dbReference>
<dbReference type="InterPro" id="IPR020846">
    <property type="entry name" value="MFS_dom"/>
</dbReference>
<feature type="domain" description="Major facilitator superfamily (MFS) profile" evidence="6">
    <location>
        <begin position="23"/>
        <end position="427"/>
    </location>
</feature>
<dbReference type="InterPro" id="IPR011701">
    <property type="entry name" value="MFS"/>
</dbReference>
<feature type="transmembrane region" description="Helical" evidence="5">
    <location>
        <begin position="177"/>
        <end position="196"/>
    </location>
</feature>
<evidence type="ECO:0000256" key="5">
    <source>
        <dbReference type="SAM" id="Phobius"/>
    </source>
</evidence>
<proteinExistence type="predicted"/>
<gene>
    <name evidence="7" type="ORF">FHX37_3820</name>
</gene>
<evidence type="ECO:0000313" key="7">
    <source>
        <dbReference type="EMBL" id="TQN28475.1"/>
    </source>
</evidence>
<evidence type="ECO:0000256" key="1">
    <source>
        <dbReference type="ARBA" id="ARBA00004651"/>
    </source>
</evidence>
<dbReference type="PANTHER" id="PTHR11662:SF450">
    <property type="entry name" value="BLR1003 PROTEIN"/>
    <property type="match status" value="1"/>
</dbReference>
<feature type="transmembrane region" description="Helical" evidence="5">
    <location>
        <begin position="369"/>
        <end position="390"/>
    </location>
</feature>
<accession>A0A543N9G2</accession>
<evidence type="ECO:0000256" key="2">
    <source>
        <dbReference type="ARBA" id="ARBA00022692"/>
    </source>
</evidence>
<feature type="transmembrane region" description="Helical" evidence="5">
    <location>
        <begin position="336"/>
        <end position="357"/>
    </location>
</feature>
<name>A0A543N9G2_9ACTN</name>
<organism evidence="7 8">
    <name type="scientific">Haloactinospora alba</name>
    <dbReference type="NCBI Taxonomy" id="405555"/>
    <lineage>
        <taxon>Bacteria</taxon>
        <taxon>Bacillati</taxon>
        <taxon>Actinomycetota</taxon>
        <taxon>Actinomycetes</taxon>
        <taxon>Streptosporangiales</taxon>
        <taxon>Nocardiopsidaceae</taxon>
        <taxon>Haloactinospora</taxon>
    </lineage>
</organism>
<dbReference type="Pfam" id="PF07690">
    <property type="entry name" value="MFS_1"/>
    <property type="match status" value="1"/>
</dbReference>
<dbReference type="Proteomes" id="UP000317422">
    <property type="component" value="Unassembled WGS sequence"/>
</dbReference>
<keyword evidence="4 5" id="KW-0472">Membrane</keyword>
<dbReference type="InterPro" id="IPR050382">
    <property type="entry name" value="MFS_Na/Anion_cotransporter"/>
</dbReference>
<comment type="subcellular location">
    <subcellularLocation>
        <location evidence="1">Cell membrane</location>
        <topology evidence="1">Multi-pass membrane protein</topology>
    </subcellularLocation>
</comment>
<dbReference type="SUPFAM" id="SSF103473">
    <property type="entry name" value="MFS general substrate transporter"/>
    <property type="match status" value="1"/>
</dbReference>
<feature type="transmembrane region" description="Helical" evidence="5">
    <location>
        <begin position="57"/>
        <end position="81"/>
    </location>
</feature>
<feature type="transmembrane region" description="Helical" evidence="5">
    <location>
        <begin position="275"/>
        <end position="294"/>
    </location>
</feature>
<dbReference type="RefSeq" id="WP_141925523.1">
    <property type="nucleotide sequence ID" value="NZ_VFQC01000002.1"/>
</dbReference>
<dbReference type="GO" id="GO:0005886">
    <property type="term" value="C:plasma membrane"/>
    <property type="evidence" value="ECO:0007669"/>
    <property type="project" value="UniProtKB-SubCell"/>
</dbReference>
<evidence type="ECO:0000259" key="6">
    <source>
        <dbReference type="PROSITE" id="PS50850"/>
    </source>
</evidence>
<dbReference type="OrthoDB" id="4474610at2"/>
<dbReference type="PROSITE" id="PS50850">
    <property type="entry name" value="MFS"/>
    <property type="match status" value="1"/>
</dbReference>
<feature type="transmembrane region" description="Helical" evidence="5">
    <location>
        <begin position="150"/>
        <end position="171"/>
    </location>
</feature>
<feature type="transmembrane region" description="Helical" evidence="5">
    <location>
        <begin position="87"/>
        <end position="115"/>
    </location>
</feature>
<feature type="transmembrane region" description="Helical" evidence="5">
    <location>
        <begin position="402"/>
        <end position="422"/>
    </location>
</feature>
<dbReference type="InterPro" id="IPR036259">
    <property type="entry name" value="MFS_trans_sf"/>
</dbReference>
<feature type="transmembrane region" description="Helical" evidence="5">
    <location>
        <begin position="306"/>
        <end position="330"/>
    </location>
</feature>
<keyword evidence="3 5" id="KW-1133">Transmembrane helix</keyword>